<protein>
    <submittedName>
        <fullName evidence="2">Uncharacterized protein</fullName>
    </submittedName>
</protein>
<accession>A0A2P2PK40</accession>
<name>A0A2P2PK40_RHIMU</name>
<feature type="region of interest" description="Disordered" evidence="1">
    <location>
        <begin position="267"/>
        <end position="310"/>
    </location>
</feature>
<feature type="compositionally biased region" description="Pro residues" evidence="1">
    <location>
        <begin position="57"/>
        <end position="70"/>
    </location>
</feature>
<feature type="compositionally biased region" description="Basic and acidic residues" evidence="1">
    <location>
        <begin position="267"/>
        <end position="276"/>
    </location>
</feature>
<feature type="compositionally biased region" description="Low complexity" evidence="1">
    <location>
        <begin position="41"/>
        <end position="56"/>
    </location>
</feature>
<feature type="region of interest" description="Disordered" evidence="1">
    <location>
        <begin position="35"/>
        <end position="74"/>
    </location>
</feature>
<reference evidence="2" key="1">
    <citation type="submission" date="2018-02" db="EMBL/GenBank/DDBJ databases">
        <title>Rhizophora mucronata_Transcriptome.</title>
        <authorList>
            <person name="Meera S.P."/>
            <person name="Sreeshan A."/>
            <person name="Augustine A."/>
        </authorList>
    </citation>
    <scope>NUCLEOTIDE SEQUENCE</scope>
    <source>
        <tissue evidence="2">Leaf</tissue>
    </source>
</reference>
<dbReference type="PANTHER" id="PTHR35477">
    <property type="entry name" value="OS06G0728500 PROTEIN"/>
    <property type="match status" value="1"/>
</dbReference>
<organism evidence="2">
    <name type="scientific">Rhizophora mucronata</name>
    <name type="common">Asiatic mangrove</name>
    <dbReference type="NCBI Taxonomy" id="61149"/>
    <lineage>
        <taxon>Eukaryota</taxon>
        <taxon>Viridiplantae</taxon>
        <taxon>Streptophyta</taxon>
        <taxon>Embryophyta</taxon>
        <taxon>Tracheophyta</taxon>
        <taxon>Spermatophyta</taxon>
        <taxon>Magnoliopsida</taxon>
        <taxon>eudicotyledons</taxon>
        <taxon>Gunneridae</taxon>
        <taxon>Pentapetalae</taxon>
        <taxon>rosids</taxon>
        <taxon>fabids</taxon>
        <taxon>Malpighiales</taxon>
        <taxon>Rhizophoraceae</taxon>
        <taxon>Rhizophora</taxon>
    </lineage>
</organism>
<evidence type="ECO:0000256" key="1">
    <source>
        <dbReference type="SAM" id="MobiDB-lite"/>
    </source>
</evidence>
<dbReference type="AlphaFoldDB" id="A0A2P2PK40"/>
<evidence type="ECO:0000313" key="2">
    <source>
        <dbReference type="EMBL" id="MBX55118.1"/>
    </source>
</evidence>
<feature type="region of interest" description="Disordered" evidence="1">
    <location>
        <begin position="326"/>
        <end position="350"/>
    </location>
</feature>
<dbReference type="EMBL" id="GGEC01074634">
    <property type="protein sequence ID" value="MBX55118.1"/>
    <property type="molecule type" value="Transcribed_RNA"/>
</dbReference>
<dbReference type="PANTHER" id="PTHR35477:SF1">
    <property type="entry name" value="OS06G0728500 PROTEIN"/>
    <property type="match status" value="1"/>
</dbReference>
<proteinExistence type="predicted"/>
<sequence>MEGNLCDINHLGADVLLPPRKRLLAGLKKQNCNGCAPPQSPAVASSISSASTSTPSASPPSPSPPSPTPYSPSSVEFQTRLDNLLRSHFNNSHNLSPGQILEASKSAANAAAKAARAARSAAQEKAIIAAKAVTAAKSALAVVASFPEEAASNDKCIKKNKLKKHVQVQLLYEKHQPIENYRDDEELARRLHRVMNSSPRISKNSSGLVLKGNRIKRAKTSPNCEKTRVSNGGVVLRENPHSIGNGHAIAGELDSEDSIPELYMSADDGKASRHENSNQLEMDDGDVESSQSKERILGDSGSPGKKRGRLKLKKLPLSICSFRDQANPKEDSFSRSSPLTDKNMDNDTARNKPLFLTTTSADNLMPVETAPVWKCQELKAPACVKQNKVMQS</sequence>